<accession>A0A1L5YEJ0</accession>
<dbReference type="GeneID" id="18769551"/>
<feature type="domain" description="MADS-box" evidence="6">
    <location>
        <begin position="1"/>
        <end position="49"/>
    </location>
</feature>
<dbReference type="AlphaFoldDB" id="A0A1L5YEJ0"/>
<dbReference type="Gene3D" id="3.40.1810.10">
    <property type="entry name" value="Transcription factor, MADS-box"/>
    <property type="match status" value="1"/>
</dbReference>
<dbReference type="Pfam" id="PF00319">
    <property type="entry name" value="SRF-TF"/>
    <property type="match status" value="1"/>
</dbReference>
<dbReference type="PANTHER" id="PTHR11945">
    <property type="entry name" value="MADS BOX PROTEIN"/>
    <property type="match status" value="1"/>
</dbReference>
<dbReference type="GO" id="GO:0000981">
    <property type="term" value="F:DNA-binding transcription factor activity, RNA polymerase II-specific"/>
    <property type="evidence" value="ECO:0007669"/>
    <property type="project" value="InterPro"/>
</dbReference>
<dbReference type="EMBL" id="KU559594">
    <property type="protein sequence ID" value="APP89285.1"/>
    <property type="molecule type" value="mRNA"/>
</dbReference>
<organism evidence="7">
    <name type="scientific">Prunus persica</name>
    <name type="common">Peach</name>
    <name type="synonym">Amygdalus persica</name>
    <dbReference type="NCBI Taxonomy" id="3760"/>
    <lineage>
        <taxon>Eukaryota</taxon>
        <taxon>Viridiplantae</taxon>
        <taxon>Streptophyta</taxon>
        <taxon>Embryophyta</taxon>
        <taxon>Tracheophyta</taxon>
        <taxon>Spermatophyta</taxon>
        <taxon>Magnoliopsida</taxon>
        <taxon>eudicotyledons</taxon>
        <taxon>Gunneridae</taxon>
        <taxon>Pentapetalae</taxon>
        <taxon>rosids</taxon>
        <taxon>fabids</taxon>
        <taxon>Rosales</taxon>
        <taxon>Rosaceae</taxon>
        <taxon>Amygdaloideae</taxon>
        <taxon>Amygdaleae</taxon>
        <taxon>Prunus</taxon>
    </lineage>
</organism>
<keyword evidence="2" id="KW-0805">Transcription regulation</keyword>
<dbReference type="PROSITE" id="PS50066">
    <property type="entry name" value="MADS_BOX_2"/>
    <property type="match status" value="1"/>
</dbReference>
<dbReference type="InterPro" id="IPR033897">
    <property type="entry name" value="SRF-like_MADS-box"/>
</dbReference>
<evidence type="ECO:0000313" key="7">
    <source>
        <dbReference type="EMBL" id="APP89285.1"/>
    </source>
</evidence>
<evidence type="ECO:0000256" key="3">
    <source>
        <dbReference type="ARBA" id="ARBA00023125"/>
    </source>
</evidence>
<dbReference type="InterPro" id="IPR002100">
    <property type="entry name" value="TF_MADSbox"/>
</dbReference>
<dbReference type="CDD" id="cd00266">
    <property type="entry name" value="MADS_SRF_like"/>
    <property type="match status" value="1"/>
</dbReference>
<dbReference type="SMR" id="A0A1L5YEJ0"/>
<keyword evidence="5" id="KW-0539">Nucleus</keyword>
<dbReference type="PRINTS" id="PR00404">
    <property type="entry name" value="MADSDOMAIN"/>
</dbReference>
<reference evidence="7" key="2">
    <citation type="submission" date="2016-01" db="EMBL/GenBank/DDBJ databases">
        <authorList>
            <person name="Oliw E.H."/>
        </authorList>
    </citation>
    <scope>NUCLEOTIDE SEQUENCE</scope>
</reference>
<dbReference type="OrthoDB" id="762064at2759"/>
<keyword evidence="3" id="KW-0238">DNA-binding</keyword>
<dbReference type="GO" id="GO:0005634">
    <property type="term" value="C:nucleus"/>
    <property type="evidence" value="ECO:0007669"/>
    <property type="project" value="UniProtKB-SubCell"/>
</dbReference>
<dbReference type="SUPFAM" id="SSF55455">
    <property type="entry name" value="SRF-like"/>
    <property type="match status" value="1"/>
</dbReference>
<dbReference type="GO" id="GO:0045944">
    <property type="term" value="P:positive regulation of transcription by RNA polymerase II"/>
    <property type="evidence" value="ECO:0007669"/>
    <property type="project" value="InterPro"/>
</dbReference>
<evidence type="ECO:0000259" key="6">
    <source>
        <dbReference type="PROSITE" id="PS50066"/>
    </source>
</evidence>
<evidence type="ECO:0000256" key="5">
    <source>
        <dbReference type="ARBA" id="ARBA00023242"/>
    </source>
</evidence>
<dbReference type="FunFam" id="3.40.1810.10:FF:000024">
    <property type="entry name" value="Agamous-like MADS-box protein AGL80"/>
    <property type="match status" value="1"/>
</dbReference>
<keyword evidence="4" id="KW-0804">Transcription</keyword>
<dbReference type="GO" id="GO:0000987">
    <property type="term" value="F:cis-regulatory region sequence-specific DNA binding"/>
    <property type="evidence" value="ECO:0007669"/>
    <property type="project" value="InterPro"/>
</dbReference>
<dbReference type="KEGG" id="pper:18769551"/>
<dbReference type="InterPro" id="IPR036879">
    <property type="entry name" value="TF_MADSbox_sf"/>
</dbReference>
<evidence type="ECO:0000256" key="1">
    <source>
        <dbReference type="ARBA" id="ARBA00004123"/>
    </source>
</evidence>
<comment type="subcellular location">
    <subcellularLocation>
        <location evidence="1">Nucleus</location>
    </subcellularLocation>
</comment>
<protein>
    <submittedName>
        <fullName evidence="7">MADS-box protein 28</fullName>
    </submittedName>
</protein>
<name>A0A1L5YEJ0_PRUPE</name>
<dbReference type="PANTHER" id="PTHR11945:SF521">
    <property type="entry name" value="AGAMOUS-LIKE 48-RELATED"/>
    <property type="match status" value="1"/>
</dbReference>
<sequence length="211" mass="23872">MARTKVKLAWIENDSARKKRFRRRKGSLLKKVSEISTLCDVGAFAIVYAPDSDEPDVWPSPSEVKELIAKFQSIPEAERSKKMTDHETYLKETTAKLEQQLRKIKRQNYEMEMNDIMHDLYKGMPMYLLETSKISDLASFLEEKMKEISKIMERLEKDLPPADVSSQVGRDHENVAGMSNNNAAGRKIGGIRLMGFDIGSSIIGDNGGGEE</sequence>
<evidence type="ECO:0000256" key="4">
    <source>
        <dbReference type="ARBA" id="ARBA00023163"/>
    </source>
</evidence>
<gene>
    <name evidence="7" type="primary">MADS28</name>
</gene>
<proteinExistence type="evidence at transcript level"/>
<dbReference type="SMART" id="SM00432">
    <property type="entry name" value="MADS"/>
    <property type="match status" value="1"/>
</dbReference>
<reference evidence="7" key="1">
    <citation type="journal article" date="2016" name="Zhongguo Nong Ye Ke Xue">
        <title>Cloning and Expression Analysis of Ten MADS-box Genes in Peach (Prunus persica var. nectarina 'Luxing').</title>
        <authorList>
            <person name="Li H.-F."/>
            <person name="Jia H.-Z."/>
            <person name="Dong Q.-L."/>
            <person name="Ran K."/>
            <person name="Wang H.-W."/>
        </authorList>
    </citation>
    <scope>NUCLEOTIDE SEQUENCE</scope>
</reference>
<dbReference type="GO" id="GO:0046983">
    <property type="term" value="F:protein dimerization activity"/>
    <property type="evidence" value="ECO:0007669"/>
    <property type="project" value="InterPro"/>
</dbReference>
<evidence type="ECO:0000256" key="2">
    <source>
        <dbReference type="ARBA" id="ARBA00023015"/>
    </source>
</evidence>